<feature type="compositionally biased region" description="Basic residues" evidence="1">
    <location>
        <begin position="8"/>
        <end position="31"/>
    </location>
</feature>
<sequence>MGRFSFSKSRRNGQSHPPRTAKARRTVRRQRGLSVETLERRELLAANTVGLISIDEARASDGYTLFSPQTGRDSYLINNRGQVVNQWHSDYNAGLTGYLTEDGDLVRGGVLRDNVNGTLAAPGASGIIEKFNWEGEKTWSYVYSTNTELSHHDLEVMPNGNVLVMVWEFRSGAESRAAGRNPNKLSLGYLLPDVITEVKPTGPTTGEVVWEWKVWDHLVQQYDPTKENYGIVADNPQLIDLNYVSTGPGKGANAADWTHNNGIDYNAELDQIMISSREFSEFWIIDHSTTTEEAAGHTGGTYGKGGDLLYRWGNPRAYNGGTRAEQQLFYQHDAEWIEEGKPGAGNVIVHNNGTDRVGGANYTSVDEIILPYLEDGSYNLDAKPATPVHRNVATPLTGYYSPIISGQTRLENGNTLITNGIKGTMVEATPDGEVVWQYINPVTSPAGPLYQGQQVPGMNVLGIPGVQANLVFKAEHYPADYPAFAGREITPSGTVELYRSGLPISIGVIDVSPISGNQDEEYIELVNANSSAVDISGWSLDNAVEFTFLPGTVIPAGGVLYVAKSQTAFATRTTGPGGGQGFLVAGNYSGDLSPEGETIELLNPRLEPVDQKSYGRTNTPPVIDVIANQNITRGSSTGMIEVIVTDPDTAAADLAYRVQTDPLPYIIDQKLNLSAPILARGDLPYHQNYRGSNERYVINLDAKTASDRWYYLLPNGELYRFTGNVNSPAASALRGDLIVKFDPAVYQNPSLLVSAQPSGIATTATANGGAPAKVEVTPSSDFIGTIPVTVTVTDGAIERYQVFQVNVQPGERPSIDPIDPITLVAGQSTTIDLSFSDSDTPAEELQFEANAESLLAKLDERWGFSKPVPANYYLNFRGSAEKYVTNPAAPLANQWFYILPNGDLYRFTGNVLSSSPASLTGEFLANVGVEAYANPALLTDPIATAVPFEFQFLGIPVNQLSITASESYVGVHPVTVTVSDADYDVSLTFEVTVLATPPGETPELSPIDNQSIAAGVELNVPLIVTDPDTGADSLSYSVSVNVEGTVPKPNIPLTVPNTGAAAKYYENFRGSQERYLLNPSGVHPNRWYYILPNGDFYRFTGDVASHSPSSLTGVLIGNFTPAAYQDPSLLLPGTTVQPVSASITAGSSPVLKVRAASGFVGNAQISVVVSDGQTSDSESFQVVFTTPKSPVIAAIGNQALAPGASTTVPLDITDPDTPLDQVTITATATSLAGELNAALNLTQPATGSFPAYYRNFRGSDEKYLFDPTGVDPSRWYYLTTSGDLYRFTGNVAASTPSSLTGEFVASLGVPFYDNPALLHEATLPAPALTTQLSGTNLLITASSAFAQPVRVTLTANDGVLASKQTFLISPGNVASAEPRNFTVEPSDWQPQSSLVSLSIFGDPQAIESLGALDVNRSATDVNGDGVVTALDALQIINFLNSVPEMEKAQAILDSILTQDVTLDTSGDGDVTAIDALRVINDLNNQSQHEAEEEAAWPMTVDSVHSQQDDETLDWRDERIGETLSV</sequence>
<dbReference type="Gene3D" id="2.60.40.1260">
    <property type="entry name" value="Lamin Tail domain"/>
    <property type="match status" value="1"/>
</dbReference>
<evidence type="ECO:0000259" key="2">
    <source>
        <dbReference type="PROSITE" id="PS51841"/>
    </source>
</evidence>
<dbReference type="PANTHER" id="PTHR35340:SF5">
    <property type="entry name" value="ASST-DOMAIN-CONTAINING PROTEIN"/>
    <property type="match status" value="1"/>
</dbReference>
<keyword evidence="4" id="KW-1185">Reference proteome</keyword>
<dbReference type="GO" id="GO:0004553">
    <property type="term" value="F:hydrolase activity, hydrolyzing O-glycosyl compounds"/>
    <property type="evidence" value="ECO:0007669"/>
    <property type="project" value="InterPro"/>
</dbReference>
<dbReference type="Pfam" id="PF00404">
    <property type="entry name" value="Dockerin_1"/>
    <property type="match status" value="1"/>
</dbReference>
<dbReference type="GO" id="GO:0004062">
    <property type="term" value="F:aryl sulfotransferase activity"/>
    <property type="evidence" value="ECO:0007669"/>
    <property type="project" value="InterPro"/>
</dbReference>
<comment type="caution">
    <text evidence="3">The sequence shown here is derived from an EMBL/GenBank/DDBJ whole genome shotgun (WGS) entry which is preliminary data.</text>
</comment>
<dbReference type="InterPro" id="IPR053143">
    <property type="entry name" value="Arylsulfate_ST"/>
</dbReference>
<evidence type="ECO:0000313" key="4">
    <source>
        <dbReference type="Proteomes" id="UP000319908"/>
    </source>
</evidence>
<dbReference type="CDD" id="cd14256">
    <property type="entry name" value="Dockerin_I"/>
    <property type="match status" value="1"/>
</dbReference>
<dbReference type="GO" id="GO:0000272">
    <property type="term" value="P:polysaccharide catabolic process"/>
    <property type="evidence" value="ECO:0007669"/>
    <property type="project" value="InterPro"/>
</dbReference>
<dbReference type="Pfam" id="PF05935">
    <property type="entry name" value="Arylsulfotrans"/>
    <property type="match status" value="1"/>
</dbReference>
<dbReference type="InterPro" id="IPR002105">
    <property type="entry name" value="Dockerin_1_rpt"/>
</dbReference>
<name>A0A5C6C3K2_9BACT</name>
<dbReference type="Pfam" id="PF00932">
    <property type="entry name" value="LTD"/>
    <property type="match status" value="1"/>
</dbReference>
<proteinExistence type="predicted"/>
<dbReference type="Proteomes" id="UP000319908">
    <property type="component" value="Unassembled WGS sequence"/>
</dbReference>
<dbReference type="Gene3D" id="1.10.1330.10">
    <property type="entry name" value="Dockerin domain"/>
    <property type="match status" value="1"/>
</dbReference>
<reference evidence="3 4" key="1">
    <citation type="journal article" date="2020" name="Antonie Van Leeuwenhoek">
        <title>Rhodopirellula heiligendammensis sp. nov., Rhodopirellula pilleata sp. nov., and Rhodopirellula solitaria sp. nov. isolated from natural or artificial marine surfaces in Northern Germany and California, USA, and emended description of the genus Rhodopirellula.</title>
        <authorList>
            <person name="Kallscheuer N."/>
            <person name="Wiegand S."/>
            <person name="Jogler M."/>
            <person name="Boedeker C."/>
            <person name="Peeters S.H."/>
            <person name="Rast P."/>
            <person name="Heuer A."/>
            <person name="Jetten M.S.M."/>
            <person name="Rohde M."/>
            <person name="Jogler C."/>
        </authorList>
    </citation>
    <scope>NUCLEOTIDE SEQUENCE [LARGE SCALE GENOMIC DNA]</scope>
    <source>
        <strain evidence="3 4">Poly21</strain>
    </source>
</reference>
<evidence type="ECO:0000313" key="3">
    <source>
        <dbReference type="EMBL" id="TWU18662.1"/>
    </source>
</evidence>
<dbReference type="SUPFAM" id="SSF74853">
    <property type="entry name" value="Lamin A/C globular tail domain"/>
    <property type="match status" value="1"/>
</dbReference>
<feature type="domain" description="LTD" evidence="2">
    <location>
        <begin position="491"/>
        <end position="616"/>
    </location>
</feature>
<dbReference type="RefSeq" id="WP_302117446.1">
    <property type="nucleotide sequence ID" value="NZ_SJPU01000001.1"/>
</dbReference>
<accession>A0A5C6C3K2</accession>
<evidence type="ECO:0000256" key="1">
    <source>
        <dbReference type="SAM" id="MobiDB-lite"/>
    </source>
</evidence>
<dbReference type="PROSITE" id="PS51841">
    <property type="entry name" value="LTD"/>
    <property type="match status" value="1"/>
</dbReference>
<protein>
    <submittedName>
        <fullName evidence="3">Arylsulfotransferase (ASST)</fullName>
    </submittedName>
</protein>
<dbReference type="InterPro" id="IPR001322">
    <property type="entry name" value="Lamin_tail_dom"/>
</dbReference>
<dbReference type="SUPFAM" id="SSF63446">
    <property type="entry name" value="Type I dockerin domain"/>
    <property type="match status" value="1"/>
</dbReference>
<dbReference type="InterPro" id="IPR036439">
    <property type="entry name" value="Dockerin_dom_sf"/>
</dbReference>
<feature type="region of interest" description="Disordered" evidence="1">
    <location>
        <begin position="1"/>
        <end position="32"/>
    </location>
</feature>
<organism evidence="3 4">
    <name type="scientific">Allorhodopirellula heiligendammensis</name>
    <dbReference type="NCBI Taxonomy" id="2714739"/>
    <lineage>
        <taxon>Bacteria</taxon>
        <taxon>Pseudomonadati</taxon>
        <taxon>Planctomycetota</taxon>
        <taxon>Planctomycetia</taxon>
        <taxon>Pirellulales</taxon>
        <taxon>Pirellulaceae</taxon>
        <taxon>Allorhodopirellula</taxon>
    </lineage>
</organism>
<gene>
    <name evidence="3" type="ORF">Poly21_08260</name>
</gene>
<dbReference type="InterPro" id="IPR036415">
    <property type="entry name" value="Lamin_tail_dom_sf"/>
</dbReference>
<dbReference type="PANTHER" id="PTHR35340">
    <property type="entry name" value="PQQ ENZYME REPEAT PROTEIN-RELATED"/>
    <property type="match status" value="1"/>
</dbReference>
<dbReference type="EMBL" id="SJPU01000001">
    <property type="protein sequence ID" value="TWU18662.1"/>
    <property type="molecule type" value="Genomic_DNA"/>
</dbReference>
<dbReference type="InterPro" id="IPR010262">
    <property type="entry name" value="Arylsulfotransferase_bact"/>
</dbReference>